<keyword evidence="6" id="KW-0472">Membrane</keyword>
<dbReference type="GO" id="GO:0008270">
    <property type="term" value="F:zinc ion binding"/>
    <property type="evidence" value="ECO:0007669"/>
    <property type="project" value="InterPro"/>
</dbReference>
<reference evidence="8" key="2">
    <citation type="submission" date="2023-01" db="EMBL/GenBank/DDBJ databases">
        <authorList>
            <person name="Petersen C."/>
        </authorList>
    </citation>
    <scope>NUCLEOTIDE SEQUENCE</scope>
    <source>
        <strain evidence="8">IBT 15450</strain>
    </source>
</reference>
<dbReference type="EMBL" id="JAQJZL010000010">
    <property type="protein sequence ID" value="KAJ6035696.1"/>
    <property type="molecule type" value="Genomic_DNA"/>
</dbReference>
<evidence type="ECO:0000313" key="9">
    <source>
        <dbReference type="Proteomes" id="UP001219568"/>
    </source>
</evidence>
<dbReference type="Gene3D" id="4.10.240.10">
    <property type="entry name" value="Zn(2)-C6 fungal-type DNA-binding domain"/>
    <property type="match status" value="1"/>
</dbReference>
<evidence type="ECO:0000256" key="1">
    <source>
        <dbReference type="ARBA" id="ARBA00023015"/>
    </source>
</evidence>
<keyword evidence="6" id="KW-0812">Transmembrane</keyword>
<dbReference type="InterPro" id="IPR036864">
    <property type="entry name" value="Zn2-C6_fun-type_DNA-bd_sf"/>
</dbReference>
<evidence type="ECO:0000256" key="4">
    <source>
        <dbReference type="ARBA" id="ARBA00023242"/>
    </source>
</evidence>
<organism evidence="8 9">
    <name type="scientific">Penicillium canescens</name>
    <dbReference type="NCBI Taxonomy" id="5083"/>
    <lineage>
        <taxon>Eukaryota</taxon>
        <taxon>Fungi</taxon>
        <taxon>Dikarya</taxon>
        <taxon>Ascomycota</taxon>
        <taxon>Pezizomycotina</taxon>
        <taxon>Eurotiomycetes</taxon>
        <taxon>Eurotiomycetidae</taxon>
        <taxon>Eurotiales</taxon>
        <taxon>Aspergillaceae</taxon>
        <taxon>Penicillium</taxon>
    </lineage>
</organism>
<feature type="region of interest" description="Disordered" evidence="5">
    <location>
        <begin position="299"/>
        <end position="326"/>
    </location>
</feature>
<comment type="caution">
    <text evidence="8">The sequence shown here is derived from an EMBL/GenBank/DDBJ whole genome shotgun (WGS) entry which is preliminary data.</text>
</comment>
<keyword evidence="9" id="KW-1185">Reference proteome</keyword>
<dbReference type="CDD" id="cd00067">
    <property type="entry name" value="GAL4"/>
    <property type="match status" value="1"/>
</dbReference>
<keyword evidence="2" id="KW-0238">DNA-binding</keyword>
<keyword evidence="3" id="KW-0804">Transcription</keyword>
<reference evidence="8" key="1">
    <citation type="journal article" date="2023" name="IMA Fungus">
        <title>Comparative genomic study of the Penicillium genus elucidates a diverse pangenome and 15 lateral gene transfer events.</title>
        <authorList>
            <person name="Petersen C."/>
            <person name="Sorensen T."/>
            <person name="Nielsen M.R."/>
            <person name="Sondergaard T.E."/>
            <person name="Sorensen J.L."/>
            <person name="Fitzpatrick D.A."/>
            <person name="Frisvad J.C."/>
            <person name="Nielsen K.L."/>
        </authorList>
    </citation>
    <scope>NUCLEOTIDE SEQUENCE</scope>
    <source>
        <strain evidence="8">IBT 15450</strain>
    </source>
</reference>
<dbReference type="GO" id="GO:0000981">
    <property type="term" value="F:DNA-binding transcription factor activity, RNA polymerase II-specific"/>
    <property type="evidence" value="ECO:0007669"/>
    <property type="project" value="InterPro"/>
</dbReference>
<accession>A0AAD6I9W7</accession>
<evidence type="ECO:0000256" key="5">
    <source>
        <dbReference type="SAM" id="MobiDB-lite"/>
    </source>
</evidence>
<evidence type="ECO:0000313" key="8">
    <source>
        <dbReference type="EMBL" id="KAJ6035696.1"/>
    </source>
</evidence>
<sequence>MHCIDAARRACGSDRAQLRPNGPRLVSLTLSRLSDRLSTSLVTIPCAYMRGLLISRPVSHFTPTCSLFLFYSLLAKVVPYFFRSLYISLLNTILFPLCTSAIPVTPISPRRVVRKMIQSNMAWQPKLRPKGIPHSIDDFTAVTSLSELEYRTRTGEDKRDQRVFRVKRKHVLKACDRCRVKKTKCDGKQPCNRCSVYNHPCLFRERKATQTKVYSRGFVEMLESHHSLVVKALQKLYKFCINNEGFPGEPLAEAPDGHPLTHAILDRLGLIKQAEENADEPDEDSEDLRYLRILSTSTECSVTAEPSPEPTTPPESSQTTLSHSTCPVPTPMPARSNTAEDWQWDLQPVQQPGYSYPDAGYHDLMALQRSSMTAPDMCTDISPPIELSAGPLSLPHHQQHDPPFSYVLDGCCDSATAQPDTKPILTRHHSLTNTHTHPHPHSHTHPLAGNLSGDMSRDFHFQANDSGFYQGFTPGWSFPPG</sequence>
<feature type="transmembrane region" description="Helical" evidence="6">
    <location>
        <begin position="84"/>
        <end position="107"/>
    </location>
</feature>
<feature type="domain" description="Zn(2)-C6 fungal-type" evidence="7">
    <location>
        <begin position="174"/>
        <end position="203"/>
    </location>
</feature>
<feature type="compositionally biased region" description="Basic residues" evidence="5">
    <location>
        <begin position="431"/>
        <end position="444"/>
    </location>
</feature>
<evidence type="ECO:0000259" key="7">
    <source>
        <dbReference type="PROSITE" id="PS50048"/>
    </source>
</evidence>
<evidence type="ECO:0000256" key="3">
    <source>
        <dbReference type="ARBA" id="ARBA00023163"/>
    </source>
</evidence>
<gene>
    <name evidence="8" type="ORF">N7460_009871</name>
</gene>
<dbReference type="SUPFAM" id="SSF57701">
    <property type="entry name" value="Zn2/Cys6 DNA-binding domain"/>
    <property type="match status" value="1"/>
</dbReference>
<dbReference type="AlphaFoldDB" id="A0AAD6I9W7"/>
<name>A0AAD6I9W7_PENCN</name>
<dbReference type="InterPro" id="IPR001138">
    <property type="entry name" value="Zn2Cys6_DnaBD"/>
</dbReference>
<protein>
    <recommendedName>
        <fullName evidence="7">Zn(2)-C6 fungal-type domain-containing protein</fullName>
    </recommendedName>
</protein>
<dbReference type="PANTHER" id="PTHR47655:SF4">
    <property type="entry name" value="ZN(II)2CYS6 TRANSCRIPTION FACTOR (EUROFUNG)"/>
    <property type="match status" value="1"/>
</dbReference>
<dbReference type="PANTHER" id="PTHR47655">
    <property type="entry name" value="QUINIC ACID UTILIZATION ACTIVATOR"/>
    <property type="match status" value="1"/>
</dbReference>
<evidence type="ECO:0000256" key="2">
    <source>
        <dbReference type="ARBA" id="ARBA00023125"/>
    </source>
</evidence>
<evidence type="ECO:0000256" key="6">
    <source>
        <dbReference type="SAM" id="Phobius"/>
    </source>
</evidence>
<dbReference type="Pfam" id="PF00172">
    <property type="entry name" value="Zn_clus"/>
    <property type="match status" value="1"/>
</dbReference>
<keyword evidence="1" id="KW-0805">Transcription regulation</keyword>
<dbReference type="GO" id="GO:0003677">
    <property type="term" value="F:DNA binding"/>
    <property type="evidence" value="ECO:0007669"/>
    <property type="project" value="UniProtKB-KW"/>
</dbReference>
<dbReference type="InterPro" id="IPR052783">
    <property type="entry name" value="Metabolic/Drug-Res_Regulator"/>
</dbReference>
<dbReference type="PROSITE" id="PS00463">
    <property type="entry name" value="ZN2_CY6_FUNGAL_1"/>
    <property type="match status" value="1"/>
</dbReference>
<keyword evidence="6" id="KW-1133">Transmembrane helix</keyword>
<proteinExistence type="predicted"/>
<dbReference type="Proteomes" id="UP001219568">
    <property type="component" value="Unassembled WGS sequence"/>
</dbReference>
<keyword evidence="4" id="KW-0539">Nucleus</keyword>
<dbReference type="PROSITE" id="PS50048">
    <property type="entry name" value="ZN2_CY6_FUNGAL_2"/>
    <property type="match status" value="1"/>
</dbReference>
<feature type="region of interest" description="Disordered" evidence="5">
    <location>
        <begin position="431"/>
        <end position="453"/>
    </location>
</feature>
<dbReference type="SMART" id="SM00066">
    <property type="entry name" value="GAL4"/>
    <property type="match status" value="1"/>
</dbReference>